<evidence type="ECO:0000313" key="10">
    <source>
        <dbReference type="Proteomes" id="UP000027073"/>
    </source>
</evidence>
<feature type="compositionally biased region" description="Low complexity" evidence="7">
    <location>
        <begin position="903"/>
        <end position="918"/>
    </location>
</feature>
<evidence type="ECO:0000313" key="9">
    <source>
        <dbReference type="EMBL" id="KDQ27101.1"/>
    </source>
</evidence>
<dbReference type="STRING" id="1137138.A0A067NU04"/>
<dbReference type="InterPro" id="IPR038765">
    <property type="entry name" value="Papain-like_cys_pep_sf"/>
</dbReference>
<feature type="compositionally biased region" description="Basic and acidic residues" evidence="7">
    <location>
        <begin position="526"/>
        <end position="538"/>
    </location>
</feature>
<reference evidence="10" key="1">
    <citation type="journal article" date="2014" name="Proc. Natl. Acad. Sci. U.S.A.">
        <title>Extensive sampling of basidiomycete genomes demonstrates inadequacy of the white-rot/brown-rot paradigm for wood decay fungi.</title>
        <authorList>
            <person name="Riley R."/>
            <person name="Salamov A.A."/>
            <person name="Brown D.W."/>
            <person name="Nagy L.G."/>
            <person name="Floudas D."/>
            <person name="Held B.W."/>
            <person name="Levasseur A."/>
            <person name="Lombard V."/>
            <person name="Morin E."/>
            <person name="Otillar R."/>
            <person name="Lindquist E.A."/>
            <person name="Sun H."/>
            <person name="LaButti K.M."/>
            <person name="Schmutz J."/>
            <person name="Jabbour D."/>
            <person name="Luo H."/>
            <person name="Baker S.E."/>
            <person name="Pisabarro A.G."/>
            <person name="Walton J.D."/>
            <person name="Blanchette R.A."/>
            <person name="Henrissat B."/>
            <person name="Martin F."/>
            <person name="Cullen D."/>
            <person name="Hibbett D.S."/>
            <person name="Grigoriev I.V."/>
        </authorList>
    </citation>
    <scope>NUCLEOTIDE SEQUENCE [LARGE SCALE GENOMIC DNA]</scope>
    <source>
        <strain evidence="10">PC15</strain>
    </source>
</reference>
<feature type="compositionally biased region" description="Polar residues" evidence="7">
    <location>
        <begin position="925"/>
        <end position="935"/>
    </location>
</feature>
<dbReference type="AlphaFoldDB" id="A0A067NU04"/>
<feature type="region of interest" description="Disordered" evidence="7">
    <location>
        <begin position="836"/>
        <end position="1174"/>
    </location>
</feature>
<dbReference type="PRINTS" id="PR00704">
    <property type="entry name" value="CALPAIN"/>
</dbReference>
<feature type="compositionally biased region" description="Polar residues" evidence="7">
    <location>
        <begin position="769"/>
        <end position="778"/>
    </location>
</feature>
<protein>
    <recommendedName>
        <fullName evidence="8">Calpain catalytic domain-containing protein</fullName>
    </recommendedName>
</protein>
<keyword evidence="4 6" id="KW-0788">Thiol protease</keyword>
<feature type="compositionally biased region" description="Polar residues" evidence="7">
    <location>
        <begin position="1112"/>
        <end position="1121"/>
    </location>
</feature>
<dbReference type="CDD" id="cd00044">
    <property type="entry name" value="CysPc"/>
    <property type="match status" value="1"/>
</dbReference>
<dbReference type="HOGENOM" id="CLU_273755_0_0_1"/>
<dbReference type="GO" id="GO:0006508">
    <property type="term" value="P:proteolysis"/>
    <property type="evidence" value="ECO:0007669"/>
    <property type="project" value="UniProtKB-KW"/>
</dbReference>
<dbReference type="PANTHER" id="PTHR10183:SF379">
    <property type="entry name" value="CALPAIN-5"/>
    <property type="match status" value="1"/>
</dbReference>
<feature type="compositionally biased region" description="Basic and acidic residues" evidence="7">
    <location>
        <begin position="1134"/>
        <end position="1174"/>
    </location>
</feature>
<feature type="active site" evidence="5 6">
    <location>
        <position position="127"/>
    </location>
</feature>
<dbReference type="Pfam" id="PF00648">
    <property type="entry name" value="Peptidase_C2"/>
    <property type="match status" value="2"/>
</dbReference>
<feature type="compositionally biased region" description="Low complexity" evidence="7">
    <location>
        <begin position="981"/>
        <end position="992"/>
    </location>
</feature>
<accession>A0A067NU04</accession>
<proteinExistence type="inferred from homology"/>
<feature type="compositionally biased region" description="Polar residues" evidence="7">
    <location>
        <begin position="952"/>
        <end position="980"/>
    </location>
</feature>
<evidence type="ECO:0000256" key="5">
    <source>
        <dbReference type="PIRSR" id="PIRSR622684-1"/>
    </source>
</evidence>
<dbReference type="VEuPathDB" id="FungiDB:PLEOSDRAFT_1097388"/>
<name>A0A067NU04_PLEO1</name>
<evidence type="ECO:0000256" key="2">
    <source>
        <dbReference type="ARBA" id="ARBA00022670"/>
    </source>
</evidence>
<feature type="active site" evidence="5 6">
    <location>
        <position position="270"/>
    </location>
</feature>
<evidence type="ECO:0000256" key="6">
    <source>
        <dbReference type="PROSITE-ProRule" id="PRU00239"/>
    </source>
</evidence>
<dbReference type="PROSITE" id="PS00139">
    <property type="entry name" value="THIOL_PROTEASE_CYS"/>
    <property type="match status" value="1"/>
</dbReference>
<dbReference type="InterPro" id="IPR000169">
    <property type="entry name" value="Pept_cys_AS"/>
</dbReference>
<comment type="similarity">
    <text evidence="1">Belongs to the peptidase C2 family.</text>
</comment>
<dbReference type="Proteomes" id="UP000027073">
    <property type="component" value="Unassembled WGS sequence"/>
</dbReference>
<feature type="compositionally biased region" description="Basic and acidic residues" evidence="7">
    <location>
        <begin position="631"/>
        <end position="655"/>
    </location>
</feature>
<dbReference type="InterPro" id="IPR001300">
    <property type="entry name" value="Peptidase_C2_calpain_cat"/>
</dbReference>
<organism evidence="9 10">
    <name type="scientific">Pleurotus ostreatus (strain PC15)</name>
    <name type="common">Oyster mushroom</name>
    <dbReference type="NCBI Taxonomy" id="1137138"/>
    <lineage>
        <taxon>Eukaryota</taxon>
        <taxon>Fungi</taxon>
        <taxon>Dikarya</taxon>
        <taxon>Basidiomycota</taxon>
        <taxon>Agaricomycotina</taxon>
        <taxon>Agaricomycetes</taxon>
        <taxon>Agaricomycetidae</taxon>
        <taxon>Agaricales</taxon>
        <taxon>Pleurotineae</taxon>
        <taxon>Pleurotaceae</taxon>
        <taxon>Pleurotus</taxon>
    </lineage>
</organism>
<feature type="active site" evidence="5 6">
    <location>
        <position position="290"/>
    </location>
</feature>
<feature type="compositionally biased region" description="Basic and acidic residues" evidence="7">
    <location>
        <begin position="561"/>
        <end position="603"/>
    </location>
</feature>
<dbReference type="OrthoDB" id="424753at2759"/>
<dbReference type="InParanoid" id="A0A067NU04"/>
<dbReference type="Gene3D" id="3.90.70.10">
    <property type="entry name" value="Cysteine proteinases"/>
    <property type="match status" value="1"/>
</dbReference>
<sequence>MSLFFNIFGRSQPVGEDIPQGKGTFQQQERQAGLLVTAELDKALEECKARVAAISKLCRAKNQKYRDIEFDLENDRELCLYGLQTENPPEPYTPSDVQRVTQVFDKPQFFVDGADANDIVQGALGDCWFLSALAMMATAKGLVEKFCVARDEVVGVYGFVFFRDSYWVPVVIDDMLYTSIPKFEELNRSEKHLYHNSRDNYNKLARKGNKTLYFAKSGTEGETWVPLLEKAYAKLHGDYASLSGGEASEAVEDLTGGEPDVKVSGLIGGHAYSVLRAVECRGKRFVILRNPWGKSEWTGPWSDGSKEWSAEWLEILPEIDHVFGEDGQFVMEYSDFLDCWDQIDRTLLFDSSWLMSSQWLRVVTQPLPSAWTYGDVSFTISVPEPTTAVIVLSKLDDRYFEDLSGQYWWNFNFILFKTGESEILAESSHARLWSRSVNVELELEAGDYVLHVRVDRKYRRDNSFAYNMNSDQNKRKLSRVETERAKGQSIATNINSKSQALSLPKPLAELAGKDLKTLSLEKKAQEKAEKAKKKDEKPPVPAEGGDVAKEPVVEPQTSNETKVEAKDNDMPAPTDDDKGVVKDEPKSEGDAEEQGGEKSKTDEAESEPSEAEEPKTDHGAAEGGTTSIPPDGEKESTEKDKVEDTKDDKDHKNDEGDGSSSSSSSSESGSDSSDESVNGDYQADDENAVFLGLRVYTKKSAPAAVAGQGYSPKCIGVYSVTSRYTLCYVAPPYIMMRLVLYQSYIPAEAALTTVAVAGAIAFGYVQVKSQPPSSTPANSAGTKASSDSTKKGKKKKRSDAPKPADQLEDKSGAQSSATPAVAAFSEVIPGQFDAGLLEKRQTTTEPLSSKTKKKASKKNKKGKAKTALDSSVPGIVSRTSDTRSIASSEDSDANLGHSLSRTPQPAAAPSSGASQSRQLSRPHKQSTTSIDTDGSWTRVETRRGKRRHAPDNVNTSIPAGDPSSSFTLSHSMVDPTTSDAGVTTSVTTGNSSPVAERAMEEDEDEGEPFLASIAREQPQENRRTLAEKLLPKPRKTGVDDMTETPDYPQIARVIRVQPRPDEKPASGFSWGDYGDVHVDTSGTAENDADGEDDGWGVVRRSRPKRAAGETATVHQSVSQKAPESLTKRQRQNASRREAEKAAQAEAEADRLARLAKHKSELERTRMKEQLAGRK</sequence>
<dbReference type="SUPFAM" id="SSF54001">
    <property type="entry name" value="Cysteine proteinases"/>
    <property type="match status" value="1"/>
</dbReference>
<evidence type="ECO:0000256" key="1">
    <source>
        <dbReference type="ARBA" id="ARBA00007623"/>
    </source>
</evidence>
<dbReference type="SMART" id="SM00230">
    <property type="entry name" value="CysPc"/>
    <property type="match status" value="1"/>
</dbReference>
<dbReference type="PANTHER" id="PTHR10183">
    <property type="entry name" value="CALPAIN"/>
    <property type="match status" value="1"/>
</dbReference>
<dbReference type="PROSITE" id="PS50203">
    <property type="entry name" value="CALPAIN_CAT"/>
    <property type="match status" value="1"/>
</dbReference>
<keyword evidence="3 6" id="KW-0378">Hydrolase</keyword>
<feature type="domain" description="Calpain catalytic" evidence="8">
    <location>
        <begin position="98"/>
        <end position="349"/>
    </location>
</feature>
<keyword evidence="2 6" id="KW-0645">Protease</keyword>
<dbReference type="EMBL" id="KL198009">
    <property type="protein sequence ID" value="KDQ27101.1"/>
    <property type="molecule type" value="Genomic_DNA"/>
</dbReference>
<gene>
    <name evidence="9" type="ORF">PLEOSDRAFT_1097388</name>
</gene>
<evidence type="ECO:0000256" key="4">
    <source>
        <dbReference type="ARBA" id="ARBA00022807"/>
    </source>
</evidence>
<dbReference type="InterPro" id="IPR022684">
    <property type="entry name" value="Calpain_cysteine_protease"/>
</dbReference>
<feature type="compositionally biased region" description="Low complexity" evidence="7">
    <location>
        <begin position="658"/>
        <end position="671"/>
    </location>
</feature>
<evidence type="ECO:0000256" key="7">
    <source>
        <dbReference type="SAM" id="MobiDB-lite"/>
    </source>
</evidence>
<feature type="compositionally biased region" description="Polar residues" evidence="7">
    <location>
        <begin position="877"/>
        <end position="888"/>
    </location>
</feature>
<evidence type="ECO:0000259" key="8">
    <source>
        <dbReference type="PROSITE" id="PS50203"/>
    </source>
</evidence>
<feature type="region of interest" description="Disordered" evidence="7">
    <location>
        <begin position="526"/>
        <end position="682"/>
    </location>
</feature>
<evidence type="ECO:0000256" key="3">
    <source>
        <dbReference type="ARBA" id="ARBA00022801"/>
    </source>
</evidence>
<feature type="compositionally biased region" description="Basic and acidic residues" evidence="7">
    <location>
        <begin position="798"/>
        <end position="811"/>
    </location>
</feature>
<feature type="compositionally biased region" description="Basic residues" evidence="7">
    <location>
        <begin position="850"/>
        <end position="864"/>
    </location>
</feature>
<feature type="region of interest" description="Disordered" evidence="7">
    <location>
        <begin position="769"/>
        <end position="818"/>
    </location>
</feature>
<feature type="compositionally biased region" description="Basic and acidic residues" evidence="7">
    <location>
        <begin position="1017"/>
        <end position="1030"/>
    </location>
</feature>
<dbReference type="GO" id="GO:0004198">
    <property type="term" value="F:calcium-dependent cysteine-type endopeptidase activity"/>
    <property type="evidence" value="ECO:0007669"/>
    <property type="project" value="InterPro"/>
</dbReference>